<gene>
    <name evidence="12" type="ORF">Pmani_026896</name>
</gene>
<dbReference type="InterPro" id="IPR001128">
    <property type="entry name" value="Cyt_P450"/>
</dbReference>
<dbReference type="InterPro" id="IPR017972">
    <property type="entry name" value="Cyt_P450_CS"/>
</dbReference>
<keyword evidence="4 9" id="KW-0349">Heme</keyword>
<evidence type="ECO:0000256" key="7">
    <source>
        <dbReference type="ARBA" id="ARBA00023033"/>
    </source>
</evidence>
<keyword evidence="8 11" id="KW-0472">Membrane</keyword>
<name>A0AAE1P3T6_9EUCA</name>
<dbReference type="InterPro" id="IPR050196">
    <property type="entry name" value="Cytochrome_P450_Monoox"/>
</dbReference>
<comment type="caution">
    <text evidence="12">The sequence shown here is derived from an EMBL/GenBank/DDBJ whole genome shotgun (WGS) entry which is preliminary data.</text>
</comment>
<evidence type="ECO:0000313" key="12">
    <source>
        <dbReference type="EMBL" id="KAK4300938.1"/>
    </source>
</evidence>
<dbReference type="AlphaFoldDB" id="A0AAE1P3T6"/>
<comment type="similarity">
    <text evidence="3 10">Belongs to the cytochrome P450 family.</text>
</comment>
<evidence type="ECO:0000256" key="5">
    <source>
        <dbReference type="ARBA" id="ARBA00022824"/>
    </source>
</evidence>
<keyword evidence="5" id="KW-0256">Endoplasmic reticulum</keyword>
<keyword evidence="11" id="KW-1133">Transmembrane helix</keyword>
<dbReference type="Gene3D" id="1.10.630.10">
    <property type="entry name" value="Cytochrome P450"/>
    <property type="match status" value="1"/>
</dbReference>
<evidence type="ECO:0000256" key="1">
    <source>
        <dbReference type="ARBA" id="ARBA00001971"/>
    </source>
</evidence>
<evidence type="ECO:0008006" key="14">
    <source>
        <dbReference type="Google" id="ProtNLM"/>
    </source>
</evidence>
<reference evidence="12" key="1">
    <citation type="submission" date="2023-11" db="EMBL/GenBank/DDBJ databases">
        <title>Genome assemblies of two species of porcelain crab, Petrolisthes cinctipes and Petrolisthes manimaculis (Anomura: Porcellanidae).</title>
        <authorList>
            <person name="Angst P."/>
        </authorList>
    </citation>
    <scope>NUCLEOTIDE SEQUENCE</scope>
    <source>
        <strain evidence="12">PB745_02</strain>
        <tissue evidence="12">Gill</tissue>
    </source>
</reference>
<dbReference type="GO" id="GO:0020037">
    <property type="term" value="F:heme binding"/>
    <property type="evidence" value="ECO:0007669"/>
    <property type="project" value="InterPro"/>
</dbReference>
<feature type="transmembrane region" description="Helical" evidence="11">
    <location>
        <begin position="20"/>
        <end position="37"/>
    </location>
</feature>
<dbReference type="GO" id="GO:0005506">
    <property type="term" value="F:iron ion binding"/>
    <property type="evidence" value="ECO:0007669"/>
    <property type="project" value="InterPro"/>
</dbReference>
<dbReference type="CDD" id="cd20628">
    <property type="entry name" value="CYP4"/>
    <property type="match status" value="1"/>
</dbReference>
<dbReference type="Proteomes" id="UP001292094">
    <property type="component" value="Unassembled WGS sequence"/>
</dbReference>
<dbReference type="InterPro" id="IPR036396">
    <property type="entry name" value="Cyt_P450_sf"/>
</dbReference>
<evidence type="ECO:0000256" key="8">
    <source>
        <dbReference type="ARBA" id="ARBA00023136"/>
    </source>
</evidence>
<evidence type="ECO:0000256" key="6">
    <source>
        <dbReference type="ARBA" id="ARBA00023004"/>
    </source>
</evidence>
<sequence>MSELGVTYEGTIWSSGPGFMTYLVTTILITSLLAWYIKRRRMVALVNLLPGPNGYPIIGIALDMNKDSQGIFKQLIKYTELGDVVRIWVGPVPMIILSSAKAVEALFSSQVNIEKSKEYKPLHPWLGTGLLTSTGSKWQSRRKMLTPAFHFKILDNFIDVFDSQACKLVEKLRGKADGHLFNIYPHFTLCALDIICETAMGRTVNAQDNENSEYVRAVRRIGEMIVERAFKAWLHNDIVYWLSGLAKEHDTHINVLHKFTHDTIKERRALYHQLKETTHIPTEEEKLLGKKKKLAFLDLLLEAADGESNLTDDNIREEVDTFMFAGHDTTTVAMNWSLYLLARHPHIQARVHDELDSILGDGERPVTTSDLREMKYLEMCIKESLRLLPAVPTIGREISEELTVGDNLRVPVGGNIIIALYKIHRDPEHFPDPEKFDPDRFLPENTSKRHPFAYVPFSAGARNCIGQRFALLELKTVLARVLQQYRVESDTHFNDLQITAQLVLRPVDGNYLRMYPRSHGV</sequence>
<dbReference type="GO" id="GO:0004497">
    <property type="term" value="F:monooxygenase activity"/>
    <property type="evidence" value="ECO:0007669"/>
    <property type="project" value="UniProtKB-KW"/>
</dbReference>
<keyword evidence="13" id="KW-1185">Reference proteome</keyword>
<evidence type="ECO:0000256" key="2">
    <source>
        <dbReference type="ARBA" id="ARBA00004586"/>
    </source>
</evidence>
<keyword evidence="7 10" id="KW-0503">Monooxygenase</keyword>
<evidence type="ECO:0000256" key="10">
    <source>
        <dbReference type="RuleBase" id="RU000461"/>
    </source>
</evidence>
<keyword evidence="9 10" id="KW-0479">Metal-binding</keyword>
<keyword evidence="11" id="KW-0812">Transmembrane</keyword>
<dbReference type="PROSITE" id="PS00086">
    <property type="entry name" value="CYTOCHROME_P450"/>
    <property type="match status" value="1"/>
</dbReference>
<dbReference type="EMBL" id="JAWZYT010002963">
    <property type="protein sequence ID" value="KAK4300938.1"/>
    <property type="molecule type" value="Genomic_DNA"/>
</dbReference>
<accession>A0AAE1P3T6</accession>
<dbReference type="PRINTS" id="PR00463">
    <property type="entry name" value="EP450I"/>
</dbReference>
<comment type="subcellular location">
    <subcellularLocation>
        <location evidence="2">Endoplasmic reticulum membrane</location>
    </subcellularLocation>
</comment>
<dbReference type="GO" id="GO:0016705">
    <property type="term" value="F:oxidoreductase activity, acting on paired donors, with incorporation or reduction of molecular oxygen"/>
    <property type="evidence" value="ECO:0007669"/>
    <property type="project" value="InterPro"/>
</dbReference>
<dbReference type="GO" id="GO:0005789">
    <property type="term" value="C:endoplasmic reticulum membrane"/>
    <property type="evidence" value="ECO:0007669"/>
    <property type="project" value="UniProtKB-SubCell"/>
</dbReference>
<evidence type="ECO:0000256" key="9">
    <source>
        <dbReference type="PIRSR" id="PIRSR602401-1"/>
    </source>
</evidence>
<keyword evidence="6 9" id="KW-0408">Iron</keyword>
<dbReference type="PRINTS" id="PR00385">
    <property type="entry name" value="P450"/>
</dbReference>
<comment type="cofactor">
    <cofactor evidence="1 9">
        <name>heme</name>
        <dbReference type="ChEBI" id="CHEBI:30413"/>
    </cofactor>
</comment>
<dbReference type="PANTHER" id="PTHR24291">
    <property type="entry name" value="CYTOCHROME P450 FAMILY 4"/>
    <property type="match status" value="1"/>
</dbReference>
<evidence type="ECO:0000256" key="3">
    <source>
        <dbReference type="ARBA" id="ARBA00010617"/>
    </source>
</evidence>
<dbReference type="InterPro" id="IPR002401">
    <property type="entry name" value="Cyt_P450_E_grp-I"/>
</dbReference>
<evidence type="ECO:0000313" key="13">
    <source>
        <dbReference type="Proteomes" id="UP001292094"/>
    </source>
</evidence>
<dbReference type="PANTHER" id="PTHR24291:SF189">
    <property type="entry name" value="CYTOCHROME P450 4C3-RELATED"/>
    <property type="match status" value="1"/>
</dbReference>
<dbReference type="Pfam" id="PF00067">
    <property type="entry name" value="p450"/>
    <property type="match status" value="1"/>
</dbReference>
<protein>
    <recommendedName>
        <fullName evidence="14">Cytochrome P450</fullName>
    </recommendedName>
</protein>
<organism evidence="12 13">
    <name type="scientific">Petrolisthes manimaculis</name>
    <dbReference type="NCBI Taxonomy" id="1843537"/>
    <lineage>
        <taxon>Eukaryota</taxon>
        <taxon>Metazoa</taxon>
        <taxon>Ecdysozoa</taxon>
        <taxon>Arthropoda</taxon>
        <taxon>Crustacea</taxon>
        <taxon>Multicrustacea</taxon>
        <taxon>Malacostraca</taxon>
        <taxon>Eumalacostraca</taxon>
        <taxon>Eucarida</taxon>
        <taxon>Decapoda</taxon>
        <taxon>Pleocyemata</taxon>
        <taxon>Anomura</taxon>
        <taxon>Galatheoidea</taxon>
        <taxon>Porcellanidae</taxon>
        <taxon>Petrolisthes</taxon>
    </lineage>
</organism>
<dbReference type="SUPFAM" id="SSF48264">
    <property type="entry name" value="Cytochrome P450"/>
    <property type="match status" value="1"/>
</dbReference>
<keyword evidence="10" id="KW-0560">Oxidoreductase</keyword>
<evidence type="ECO:0000256" key="4">
    <source>
        <dbReference type="ARBA" id="ARBA00022617"/>
    </source>
</evidence>
<proteinExistence type="inferred from homology"/>
<feature type="binding site" description="axial binding residue" evidence="9">
    <location>
        <position position="464"/>
    </location>
    <ligand>
        <name>heme</name>
        <dbReference type="ChEBI" id="CHEBI:30413"/>
    </ligand>
    <ligandPart>
        <name>Fe</name>
        <dbReference type="ChEBI" id="CHEBI:18248"/>
    </ligandPart>
</feature>
<evidence type="ECO:0000256" key="11">
    <source>
        <dbReference type="SAM" id="Phobius"/>
    </source>
</evidence>